<comment type="caution">
    <text evidence="4">The sequence shown here is derived from an EMBL/GenBank/DDBJ whole genome shotgun (WGS) entry which is preliminary data.</text>
</comment>
<feature type="chain" id="PRO_5031251813" evidence="2">
    <location>
        <begin position="22"/>
        <end position="409"/>
    </location>
</feature>
<dbReference type="PANTHER" id="PTHR19328:SF13">
    <property type="entry name" value="HIPL1 PROTEIN"/>
    <property type="match status" value="1"/>
</dbReference>
<dbReference type="Proteomes" id="UP000185696">
    <property type="component" value="Unassembled WGS sequence"/>
</dbReference>
<accession>A0A7Z1AZS3</accession>
<dbReference type="PROSITE" id="PS51257">
    <property type="entry name" value="PROKAR_LIPOPROTEIN"/>
    <property type="match status" value="1"/>
</dbReference>
<name>A0A7Z1AZS3_9PSEU</name>
<proteinExistence type="predicted"/>
<dbReference type="EMBL" id="MSIF01000005">
    <property type="protein sequence ID" value="OLF11074.1"/>
    <property type="molecule type" value="Genomic_DNA"/>
</dbReference>
<dbReference type="AlphaFoldDB" id="A0A7Z1AZS3"/>
<evidence type="ECO:0000256" key="2">
    <source>
        <dbReference type="SAM" id="SignalP"/>
    </source>
</evidence>
<feature type="region of interest" description="Disordered" evidence="1">
    <location>
        <begin position="23"/>
        <end position="52"/>
    </location>
</feature>
<organism evidence="4 5">
    <name type="scientific">Actinophytocola xinjiangensis</name>
    <dbReference type="NCBI Taxonomy" id="485602"/>
    <lineage>
        <taxon>Bacteria</taxon>
        <taxon>Bacillati</taxon>
        <taxon>Actinomycetota</taxon>
        <taxon>Actinomycetes</taxon>
        <taxon>Pseudonocardiales</taxon>
        <taxon>Pseudonocardiaceae</taxon>
    </lineage>
</organism>
<dbReference type="PANTHER" id="PTHR19328">
    <property type="entry name" value="HEDGEHOG-INTERACTING PROTEIN"/>
    <property type="match status" value="1"/>
</dbReference>
<sequence length="409" mass="43597">MAIRASSLVVALAVVTLTACTDSSVGEVPPRNDPSEQRSEAEPATPSSNTELPALRVEEVAGGMWHGWDIGFLPDGKVLVTQRPARIALLSGTAPGATVTEVKADLSNVVVRGEGGLMGMVVHPDFAKTRRFTTCQTHSENGQDQDVRLVTWRLADDGQIATREKYLLTGIPLGGGRHSGCRPTIAPDGSLLVGTGDIASPAVPQDRTSLGGKVLRLNLDTGEPMPDNPFIDSENERERYLLSYGHRNIQGVAIRPGNGQIFTAEHGPDKNDEVNLIEAGRNYGWDPSQGGTVDTYDENVPMTDLDRFPDAVSATWQSGDTTEAVCAATFLEGDQWGPLDGALVVTALKGAKVLLLTLEDNGDVASVGIPPEIQDQYGRIRAARLGPDKALYLTTTNGDDDKLLRVTPA</sequence>
<dbReference type="InterPro" id="IPR011041">
    <property type="entry name" value="Quinoprot_gluc/sorb_DH_b-prop"/>
</dbReference>
<dbReference type="InterPro" id="IPR011042">
    <property type="entry name" value="6-blade_b-propeller_TolB-like"/>
</dbReference>
<gene>
    <name evidence="4" type="ORF">BLA60_13810</name>
</gene>
<protein>
    <submittedName>
        <fullName evidence="4">Glucose dehydrogenase</fullName>
    </submittedName>
</protein>
<feature type="signal peptide" evidence="2">
    <location>
        <begin position="1"/>
        <end position="21"/>
    </location>
</feature>
<dbReference type="Gene3D" id="2.120.10.30">
    <property type="entry name" value="TolB, C-terminal domain"/>
    <property type="match status" value="1"/>
</dbReference>
<keyword evidence="2" id="KW-0732">Signal</keyword>
<dbReference type="SUPFAM" id="SSF50952">
    <property type="entry name" value="Soluble quinoprotein glucose dehydrogenase"/>
    <property type="match status" value="1"/>
</dbReference>
<dbReference type="OrthoDB" id="9770043at2"/>
<evidence type="ECO:0000256" key="1">
    <source>
        <dbReference type="SAM" id="MobiDB-lite"/>
    </source>
</evidence>
<evidence type="ECO:0000259" key="3">
    <source>
        <dbReference type="Pfam" id="PF07995"/>
    </source>
</evidence>
<keyword evidence="5" id="KW-1185">Reference proteome</keyword>
<reference evidence="4 5" key="1">
    <citation type="submission" date="2016-12" db="EMBL/GenBank/DDBJ databases">
        <title>The draft genome sequence of Actinophytocola xinjiangensis.</title>
        <authorList>
            <person name="Wang W."/>
            <person name="Yuan L."/>
        </authorList>
    </citation>
    <scope>NUCLEOTIDE SEQUENCE [LARGE SCALE GENOMIC DNA]</scope>
    <source>
        <strain evidence="4 5">CGMCC 4.4663</strain>
    </source>
</reference>
<dbReference type="InterPro" id="IPR012938">
    <property type="entry name" value="Glc/Sorbosone_DH"/>
</dbReference>
<feature type="domain" description="Glucose/Sorbosone dehydrogenase" evidence="3">
    <location>
        <begin position="66"/>
        <end position="404"/>
    </location>
</feature>
<evidence type="ECO:0000313" key="4">
    <source>
        <dbReference type="EMBL" id="OLF11074.1"/>
    </source>
</evidence>
<dbReference type="RefSeq" id="WP_075133236.1">
    <property type="nucleotide sequence ID" value="NZ_MSIF01000005.1"/>
</dbReference>
<dbReference type="Pfam" id="PF07995">
    <property type="entry name" value="GSDH"/>
    <property type="match status" value="1"/>
</dbReference>
<evidence type="ECO:0000313" key="5">
    <source>
        <dbReference type="Proteomes" id="UP000185696"/>
    </source>
</evidence>